<evidence type="ECO:0000256" key="1">
    <source>
        <dbReference type="ARBA" id="ARBA00004123"/>
    </source>
</evidence>
<keyword evidence="8" id="KW-0489">Methyltransferase</keyword>
<feature type="region of interest" description="Disordered" evidence="5">
    <location>
        <begin position="1"/>
        <end position="54"/>
    </location>
</feature>
<proteinExistence type="predicted"/>
<keyword evidence="8" id="KW-0808">Transferase</keyword>
<keyword evidence="4" id="KW-0539">Nucleus</keyword>
<dbReference type="GO" id="GO:0006338">
    <property type="term" value="P:chromatin remodeling"/>
    <property type="evidence" value="ECO:0000318"/>
    <property type="project" value="GO_Central"/>
</dbReference>
<evidence type="ECO:0000256" key="5">
    <source>
        <dbReference type="SAM" id="MobiDB-lite"/>
    </source>
</evidence>
<dbReference type="InterPro" id="IPR003888">
    <property type="entry name" value="FYrich_N"/>
</dbReference>
<dbReference type="PANTHER" id="PTHR10694">
    <property type="entry name" value="LYSINE-SPECIFIC DEMETHYLASE"/>
    <property type="match status" value="1"/>
</dbReference>
<dbReference type="PROSITE" id="PS51543">
    <property type="entry name" value="FYRC"/>
    <property type="match status" value="1"/>
</dbReference>
<evidence type="ECO:0000313" key="8">
    <source>
        <dbReference type="EMBL" id="KMZ75255.1"/>
    </source>
</evidence>
<dbReference type="GO" id="GO:0034647">
    <property type="term" value="F:histone H3K4me/H3K4me2/H3K4me3 demethylase activity"/>
    <property type="evidence" value="ECO:0000318"/>
    <property type="project" value="GO_Central"/>
</dbReference>
<dbReference type="Proteomes" id="UP000036987">
    <property type="component" value="Unassembled WGS sequence"/>
</dbReference>
<dbReference type="InterPro" id="IPR003349">
    <property type="entry name" value="JmjN"/>
</dbReference>
<feature type="region of interest" description="Disordered" evidence="5">
    <location>
        <begin position="155"/>
        <end position="176"/>
    </location>
</feature>
<dbReference type="Pfam" id="PF05964">
    <property type="entry name" value="FYRN"/>
    <property type="match status" value="1"/>
</dbReference>
<keyword evidence="2" id="KW-0560">Oxidoreductase</keyword>
<feature type="compositionally biased region" description="Basic residues" evidence="5">
    <location>
        <begin position="34"/>
        <end position="45"/>
    </location>
</feature>
<dbReference type="GO" id="GO:0000785">
    <property type="term" value="C:chromatin"/>
    <property type="evidence" value="ECO:0000318"/>
    <property type="project" value="GO_Central"/>
</dbReference>
<accession>A0A0K9Q473</accession>
<dbReference type="SMART" id="SM00558">
    <property type="entry name" value="JmjC"/>
    <property type="match status" value="1"/>
</dbReference>
<evidence type="ECO:0000313" key="9">
    <source>
        <dbReference type="Proteomes" id="UP000036987"/>
    </source>
</evidence>
<keyword evidence="9" id="KW-1185">Reference proteome</keyword>
<dbReference type="PANTHER" id="PTHR10694:SF113">
    <property type="entry name" value="PROTEIN JUMONJI"/>
    <property type="match status" value="1"/>
</dbReference>
<dbReference type="PROSITE" id="PS51183">
    <property type="entry name" value="JMJN"/>
    <property type="match status" value="1"/>
</dbReference>
<dbReference type="GO" id="GO:0032259">
    <property type="term" value="P:methylation"/>
    <property type="evidence" value="ECO:0007669"/>
    <property type="project" value="UniProtKB-KW"/>
</dbReference>
<reference evidence="9" key="1">
    <citation type="journal article" date="2016" name="Nature">
        <title>The genome of the seagrass Zostera marina reveals angiosperm adaptation to the sea.</title>
        <authorList>
            <person name="Olsen J.L."/>
            <person name="Rouze P."/>
            <person name="Verhelst B."/>
            <person name="Lin Y.-C."/>
            <person name="Bayer T."/>
            <person name="Collen J."/>
            <person name="Dattolo E."/>
            <person name="De Paoli E."/>
            <person name="Dittami S."/>
            <person name="Maumus F."/>
            <person name="Michel G."/>
            <person name="Kersting A."/>
            <person name="Lauritano C."/>
            <person name="Lohaus R."/>
            <person name="Toepel M."/>
            <person name="Tonon T."/>
            <person name="Vanneste K."/>
            <person name="Amirebrahimi M."/>
            <person name="Brakel J."/>
            <person name="Bostroem C."/>
            <person name="Chovatia M."/>
            <person name="Grimwood J."/>
            <person name="Jenkins J.W."/>
            <person name="Jueterbock A."/>
            <person name="Mraz A."/>
            <person name="Stam W.T."/>
            <person name="Tice H."/>
            <person name="Bornberg-Bauer E."/>
            <person name="Green P.J."/>
            <person name="Pearson G.A."/>
            <person name="Procaccini G."/>
            <person name="Duarte C.M."/>
            <person name="Schmutz J."/>
            <person name="Reusch T.B.H."/>
            <person name="Van de Peer Y."/>
        </authorList>
    </citation>
    <scope>NUCLEOTIDE SEQUENCE [LARGE SCALE GENOMIC DNA]</scope>
    <source>
        <strain evidence="9">cv. Finnish</strain>
    </source>
</reference>
<dbReference type="Gene3D" id="3.30.160.360">
    <property type="match status" value="1"/>
</dbReference>
<dbReference type="Gene3D" id="2.60.120.650">
    <property type="entry name" value="Cupin"/>
    <property type="match status" value="1"/>
</dbReference>
<dbReference type="Pfam" id="PF02373">
    <property type="entry name" value="JmjC"/>
    <property type="match status" value="1"/>
</dbReference>
<dbReference type="InterPro" id="IPR003347">
    <property type="entry name" value="JmjC_dom"/>
</dbReference>
<comment type="subcellular location">
    <subcellularLocation>
        <location evidence="1">Nucleus</location>
    </subcellularLocation>
</comment>
<dbReference type="STRING" id="29655.A0A0K9Q473"/>
<dbReference type="SUPFAM" id="SSF51197">
    <property type="entry name" value="Clavaminate synthase-like"/>
    <property type="match status" value="1"/>
</dbReference>
<dbReference type="InterPro" id="IPR004198">
    <property type="entry name" value="Znf_C5HC2"/>
</dbReference>
<dbReference type="AlphaFoldDB" id="A0A0K9Q473"/>
<dbReference type="GO" id="GO:0008168">
    <property type="term" value="F:methyltransferase activity"/>
    <property type="evidence" value="ECO:0007669"/>
    <property type="project" value="UniProtKB-KW"/>
</dbReference>
<organism evidence="8 9">
    <name type="scientific">Zostera marina</name>
    <name type="common">Eelgrass</name>
    <dbReference type="NCBI Taxonomy" id="29655"/>
    <lineage>
        <taxon>Eukaryota</taxon>
        <taxon>Viridiplantae</taxon>
        <taxon>Streptophyta</taxon>
        <taxon>Embryophyta</taxon>
        <taxon>Tracheophyta</taxon>
        <taxon>Spermatophyta</taxon>
        <taxon>Magnoliopsida</taxon>
        <taxon>Liliopsida</taxon>
        <taxon>Zosteraceae</taxon>
        <taxon>Zostera</taxon>
    </lineage>
</organism>
<feature type="compositionally biased region" description="Basic residues" evidence="5">
    <location>
        <begin position="155"/>
        <end position="171"/>
    </location>
</feature>
<dbReference type="InterPro" id="IPR003889">
    <property type="entry name" value="FYrich_C"/>
</dbReference>
<dbReference type="OMA" id="VVHGKLW"/>
<evidence type="ECO:0000259" key="6">
    <source>
        <dbReference type="PROSITE" id="PS51183"/>
    </source>
</evidence>
<comment type="caution">
    <text evidence="8">The sequence shown here is derived from an EMBL/GenBank/DDBJ whole genome shotgun (WGS) entry which is preliminary data.</text>
</comment>
<evidence type="ECO:0000256" key="2">
    <source>
        <dbReference type="ARBA" id="ARBA00023002"/>
    </source>
</evidence>
<gene>
    <name evidence="8" type="ORF">ZOSMA_117G00730</name>
</gene>
<name>A0A0K9Q473_ZOSMR</name>
<dbReference type="GO" id="GO:0010468">
    <property type="term" value="P:regulation of gene expression"/>
    <property type="evidence" value="ECO:0000318"/>
    <property type="project" value="GO_Central"/>
</dbReference>
<protein>
    <submittedName>
        <fullName evidence="8">Lysine-specific demethylase 5A</fullName>
    </submittedName>
</protein>
<evidence type="ECO:0000259" key="7">
    <source>
        <dbReference type="PROSITE" id="PS51184"/>
    </source>
</evidence>
<dbReference type="SMART" id="SM00542">
    <property type="entry name" value="FYRC"/>
    <property type="match status" value="1"/>
</dbReference>
<dbReference type="PROSITE" id="PS51184">
    <property type="entry name" value="JMJC"/>
    <property type="match status" value="1"/>
</dbReference>
<dbReference type="Pfam" id="PF02375">
    <property type="entry name" value="JmjN"/>
    <property type="match status" value="1"/>
</dbReference>
<feature type="domain" description="JmjN" evidence="6">
    <location>
        <begin position="82"/>
        <end position="123"/>
    </location>
</feature>
<dbReference type="SMART" id="SM00545">
    <property type="entry name" value="JmjN"/>
    <property type="match status" value="1"/>
</dbReference>
<dbReference type="Pfam" id="PF05965">
    <property type="entry name" value="FYRC"/>
    <property type="match status" value="1"/>
</dbReference>
<dbReference type="EMBL" id="LFYR01000192">
    <property type="protein sequence ID" value="KMZ75255.1"/>
    <property type="molecule type" value="Genomic_DNA"/>
</dbReference>
<dbReference type="OrthoDB" id="1678912at2759"/>
<dbReference type="PROSITE" id="PS51542">
    <property type="entry name" value="FYRN"/>
    <property type="match status" value="1"/>
</dbReference>
<dbReference type="GO" id="GO:0005634">
    <property type="term" value="C:nucleus"/>
    <property type="evidence" value="ECO:0000318"/>
    <property type="project" value="GO_Central"/>
</dbReference>
<dbReference type="SMART" id="SM00541">
    <property type="entry name" value="FYRN"/>
    <property type="match status" value="1"/>
</dbReference>
<feature type="domain" description="JmjC" evidence="7">
    <location>
        <begin position="289"/>
        <end position="455"/>
    </location>
</feature>
<feature type="compositionally biased region" description="Polar residues" evidence="5">
    <location>
        <begin position="8"/>
        <end position="28"/>
    </location>
</feature>
<keyword evidence="3" id="KW-0408">Iron</keyword>
<dbReference type="Pfam" id="PF02928">
    <property type="entry name" value="zf-C5HC2"/>
    <property type="match status" value="1"/>
</dbReference>
<evidence type="ECO:0000256" key="3">
    <source>
        <dbReference type="ARBA" id="ARBA00023004"/>
    </source>
</evidence>
<sequence length="1047" mass="119877">MAKKYAASNMSSGNSLDATVALPSQTKPGASKEPKRKRSYRRKSKTNREMIPKEEEFDGNQNSMVIEKWCPKDACRPIIDEAPVFYPTKEEFEDTLGYISSIREKAEPHGICRIVPPPSWKPPCPLKEEAIWKCGMFTTRVQQIDKLQNREPVKKKVKTTVRRKRRKRRNMQSKIGMATKRNLFPSDFNDSGGSSDSDDKFGFQTGSDFTFESFQKFCDNFKEQYFEFEDDKSEMKRKPSLEEIEGEYWRIVEKSIEEVEVHYGADLETGIFVSGFPKGKRFSEGYPDDYVMSGWNLNNLSRLPGSVLSFEEEDISGVLVPWLYVGMCLSSFCWHVEDHHLYSLNYMHFGEPKLWYGVPGCHAVNFEETMQKQLPELFEEQPHLLNELVTQLSPSVLKSEGVPVYRVVQSAGEFVLTFPRAYHAGFNCGFNCAEAVNVAPVDWLIHGQCAIELYSKQQRKTSISHDKLLLAAASDAIREISLNSTCSKPHWKNACGKDGMLTKAIKARVAMEKKRRETVFISSEVRRMDKKFDSLGEKECVNCFYDLHLSAVGCLCSHDRFSCLKHAEELCLCDPSRRFYIFRYDLNQLNTLVEALEGDFSATQKWLDGLDSIEDVSPTVLEDNSESMVTENKVDSESPRPVIDVDIMDGDISSEKNHPSQVLETCHISSESRDSHSPRERKTIDLNKLYDSNSNDIPEVFKPSCQDKKYTSESFSKFEEETSNVAEVVNKQYNINTSNINSSIVEENVTVEYDCSSNTESMGVAYNSRRDKAPIEYVTTMKPSFMIKPKFARDFLDPQNQPESVSANSTRNSDGASCSRIFEEFSDKYNHSMLLDLNLAFETSNSSQHLFHNPDKYVCTMEWVWAARCTEILTIGIGIPGKSWCNSKAIFPNGFKSRVLFISIIDPSQLCYYISEVVDSELQGPLFKIFLEENPDTIFTAYSPDMCWEMVRRCLKEKISKIQNEGRNCSNLYQYPSTPLDGLKMFGFLISNEVIQCIEELDPDHQCLEYWEARNIRHQKQSQTDLESPEEPIKLFGVTLRNKNEKK</sequence>
<evidence type="ECO:0000256" key="4">
    <source>
        <dbReference type="ARBA" id="ARBA00023242"/>
    </source>
</evidence>